<evidence type="ECO:0000313" key="9">
    <source>
        <dbReference type="EMBL" id="KAI9276979.1"/>
    </source>
</evidence>
<sequence length="498" mass="57607">MADSLEMMTLDKEVAEERAEVLQQEVDILKDKIEEISVDLDVLKREADILNRPPDANGDGDNHARNSLEIVQLERHNERLREALIRLRDATNEQEADLNLQIKELENENYELAEIKLQYEKVKEKLETTESQIEDLRQRLDDALGAEEMVEQLTEKNLALTEKLEEIQAGNDDLEALKELADELEENHVETEKQLQAEIDHRDMLLREQLERLRSAEETNVDYEATIQQFRELVQHLQSDLDHLRQKEKDQQSENLNLASQSQTMMSLNMQLQSTVMKAQAKAIDLELRKLEAAQANDRLSYMQPYLPDAFFKTENDPISCLLLFKRLAYKAEIIIKHLDQTHPISEKIMDNVSESLVSVCELRQKAAWMGDLAKRFVTFVKHCTPEEFSKMARVYHDLVGSERRLNALVEFFRTEESNDAESVMDLQRIIAHLEHLAEIYLVQSSDTGNADLFFSLTRAFDMNSDKMMVELTFVKQIVYNASKTEGKQTPDAFPPQA</sequence>
<evidence type="ECO:0000256" key="3">
    <source>
        <dbReference type="ARBA" id="ARBA00022701"/>
    </source>
</evidence>
<dbReference type="GO" id="GO:0000132">
    <property type="term" value="P:establishment of mitotic spindle orientation"/>
    <property type="evidence" value="ECO:0007669"/>
    <property type="project" value="TreeGrafter"/>
</dbReference>
<keyword evidence="3" id="KW-0493">Microtubule</keyword>
<organism evidence="9 10">
    <name type="scientific">Phascolomyces articulosus</name>
    <dbReference type="NCBI Taxonomy" id="60185"/>
    <lineage>
        <taxon>Eukaryota</taxon>
        <taxon>Fungi</taxon>
        <taxon>Fungi incertae sedis</taxon>
        <taxon>Mucoromycota</taxon>
        <taxon>Mucoromycotina</taxon>
        <taxon>Mucoromycetes</taxon>
        <taxon>Mucorales</taxon>
        <taxon>Lichtheimiaceae</taxon>
        <taxon>Phascolomyces</taxon>
    </lineage>
</organism>
<evidence type="ECO:0000256" key="2">
    <source>
        <dbReference type="ARBA" id="ARBA00022490"/>
    </source>
</evidence>
<accession>A0AAD5PJ78</accession>
<keyword evidence="6" id="KW-0206">Cytoskeleton</keyword>
<keyword evidence="2" id="KW-0963">Cytoplasm</keyword>
<evidence type="ECO:0000256" key="7">
    <source>
        <dbReference type="SAM" id="Coils"/>
    </source>
</evidence>
<dbReference type="Proteomes" id="UP001209540">
    <property type="component" value="Unassembled WGS sequence"/>
</dbReference>
<dbReference type="GO" id="GO:0030286">
    <property type="term" value="C:dynein complex"/>
    <property type="evidence" value="ECO:0007669"/>
    <property type="project" value="UniProtKB-KW"/>
</dbReference>
<dbReference type="GO" id="GO:0005874">
    <property type="term" value="C:microtubule"/>
    <property type="evidence" value="ECO:0007669"/>
    <property type="project" value="UniProtKB-KW"/>
</dbReference>
<dbReference type="GO" id="GO:0000743">
    <property type="term" value="P:nuclear migration involved in conjugation with cellular fusion"/>
    <property type="evidence" value="ECO:0007669"/>
    <property type="project" value="TreeGrafter"/>
</dbReference>
<comment type="subcellular location">
    <subcellularLocation>
        <location evidence="1">Cytoplasm</location>
        <location evidence="1">Cytoskeleton</location>
    </subcellularLocation>
</comment>
<dbReference type="InterPro" id="IPR022157">
    <property type="entry name" value="Dynactin"/>
</dbReference>
<keyword evidence="10" id="KW-1185">Reference proteome</keyword>
<feature type="coiled-coil region" evidence="7">
    <location>
        <begin position="70"/>
        <end position="254"/>
    </location>
</feature>
<dbReference type="EMBL" id="JAIXMP010000002">
    <property type="protein sequence ID" value="KAI9276979.1"/>
    <property type="molecule type" value="Genomic_DNA"/>
</dbReference>
<name>A0AAD5PJ78_9FUNG</name>
<dbReference type="AlphaFoldDB" id="A0AAD5PJ78"/>
<evidence type="ECO:0000259" key="8">
    <source>
        <dbReference type="Pfam" id="PF12455"/>
    </source>
</evidence>
<evidence type="ECO:0000256" key="1">
    <source>
        <dbReference type="ARBA" id="ARBA00004245"/>
    </source>
</evidence>
<dbReference type="Pfam" id="PF12455">
    <property type="entry name" value="Dynactin"/>
    <property type="match status" value="1"/>
</dbReference>
<evidence type="ECO:0000256" key="6">
    <source>
        <dbReference type="ARBA" id="ARBA00023212"/>
    </source>
</evidence>
<evidence type="ECO:0000256" key="5">
    <source>
        <dbReference type="ARBA" id="ARBA00023054"/>
    </source>
</evidence>
<keyword evidence="5 7" id="KW-0175">Coiled coil</keyword>
<feature type="coiled-coil region" evidence="7">
    <location>
        <begin position="5"/>
        <end position="46"/>
    </location>
</feature>
<dbReference type="PANTHER" id="PTHR18916:SF6">
    <property type="entry name" value="DYNACTIN SUBUNIT 1"/>
    <property type="match status" value="1"/>
</dbReference>
<evidence type="ECO:0000256" key="4">
    <source>
        <dbReference type="ARBA" id="ARBA00023017"/>
    </source>
</evidence>
<feature type="domain" description="Dynein associated protein" evidence="8">
    <location>
        <begin position="237"/>
        <end position="484"/>
    </location>
</feature>
<protein>
    <submittedName>
        <fullName evidence="9">Dynein associated protein-domain-containing protein</fullName>
    </submittedName>
</protein>
<comment type="caution">
    <text evidence="9">The sequence shown here is derived from an EMBL/GenBank/DDBJ whole genome shotgun (WGS) entry which is preliminary data.</text>
</comment>
<reference evidence="9" key="1">
    <citation type="journal article" date="2022" name="IScience">
        <title>Evolution of zygomycete secretomes and the origins of terrestrial fungal ecologies.</title>
        <authorList>
            <person name="Chang Y."/>
            <person name="Wang Y."/>
            <person name="Mondo S."/>
            <person name="Ahrendt S."/>
            <person name="Andreopoulos W."/>
            <person name="Barry K."/>
            <person name="Beard J."/>
            <person name="Benny G.L."/>
            <person name="Blankenship S."/>
            <person name="Bonito G."/>
            <person name="Cuomo C."/>
            <person name="Desiro A."/>
            <person name="Gervers K.A."/>
            <person name="Hundley H."/>
            <person name="Kuo A."/>
            <person name="LaButti K."/>
            <person name="Lang B.F."/>
            <person name="Lipzen A."/>
            <person name="O'Donnell K."/>
            <person name="Pangilinan J."/>
            <person name="Reynolds N."/>
            <person name="Sandor L."/>
            <person name="Smith M.E."/>
            <person name="Tsang A."/>
            <person name="Grigoriev I.V."/>
            <person name="Stajich J.E."/>
            <person name="Spatafora J.W."/>
        </authorList>
    </citation>
    <scope>NUCLEOTIDE SEQUENCE</scope>
    <source>
        <strain evidence="9">RSA 2281</strain>
    </source>
</reference>
<evidence type="ECO:0000313" key="10">
    <source>
        <dbReference type="Proteomes" id="UP001209540"/>
    </source>
</evidence>
<dbReference type="PANTHER" id="PTHR18916">
    <property type="entry name" value="DYNACTIN 1-RELATED MICROTUBULE-BINDING"/>
    <property type="match status" value="1"/>
</dbReference>
<dbReference type="GO" id="GO:0051286">
    <property type="term" value="C:cell tip"/>
    <property type="evidence" value="ECO:0007669"/>
    <property type="project" value="TreeGrafter"/>
</dbReference>
<proteinExistence type="predicted"/>
<dbReference type="GO" id="GO:0005819">
    <property type="term" value="C:spindle"/>
    <property type="evidence" value="ECO:0007669"/>
    <property type="project" value="TreeGrafter"/>
</dbReference>
<gene>
    <name evidence="9" type="ORF">BDA99DRAFT_123537</name>
</gene>
<keyword evidence="4" id="KW-0243">Dynein</keyword>
<reference evidence="9" key="2">
    <citation type="submission" date="2023-02" db="EMBL/GenBank/DDBJ databases">
        <authorList>
            <consortium name="DOE Joint Genome Institute"/>
            <person name="Mondo S.J."/>
            <person name="Chang Y."/>
            <person name="Wang Y."/>
            <person name="Ahrendt S."/>
            <person name="Andreopoulos W."/>
            <person name="Barry K."/>
            <person name="Beard J."/>
            <person name="Benny G.L."/>
            <person name="Blankenship S."/>
            <person name="Bonito G."/>
            <person name="Cuomo C."/>
            <person name="Desiro A."/>
            <person name="Gervers K.A."/>
            <person name="Hundley H."/>
            <person name="Kuo A."/>
            <person name="LaButti K."/>
            <person name="Lang B.F."/>
            <person name="Lipzen A."/>
            <person name="O'Donnell K."/>
            <person name="Pangilinan J."/>
            <person name="Reynolds N."/>
            <person name="Sandor L."/>
            <person name="Smith M.W."/>
            <person name="Tsang A."/>
            <person name="Grigoriev I.V."/>
            <person name="Stajich J.E."/>
            <person name="Spatafora J.W."/>
        </authorList>
    </citation>
    <scope>NUCLEOTIDE SEQUENCE</scope>
    <source>
        <strain evidence="9">RSA 2281</strain>
    </source>
</reference>
<dbReference type="GO" id="GO:0005816">
    <property type="term" value="C:spindle pole body"/>
    <property type="evidence" value="ECO:0007669"/>
    <property type="project" value="TreeGrafter"/>
</dbReference>